<gene>
    <name evidence="1" type="ORF">M413DRAFT_442394</name>
</gene>
<reference evidence="2" key="2">
    <citation type="submission" date="2015-01" db="EMBL/GenBank/DDBJ databases">
        <title>Evolutionary Origins and Diversification of the Mycorrhizal Mutualists.</title>
        <authorList>
            <consortium name="DOE Joint Genome Institute"/>
            <consortium name="Mycorrhizal Genomics Consortium"/>
            <person name="Kohler A."/>
            <person name="Kuo A."/>
            <person name="Nagy L.G."/>
            <person name="Floudas D."/>
            <person name="Copeland A."/>
            <person name="Barry K.W."/>
            <person name="Cichocki N."/>
            <person name="Veneault-Fourrey C."/>
            <person name="LaButti K."/>
            <person name="Lindquist E.A."/>
            <person name="Lipzen A."/>
            <person name="Lundell T."/>
            <person name="Morin E."/>
            <person name="Murat C."/>
            <person name="Riley R."/>
            <person name="Ohm R."/>
            <person name="Sun H."/>
            <person name="Tunlid A."/>
            <person name="Henrissat B."/>
            <person name="Grigoriev I.V."/>
            <person name="Hibbett D.S."/>
            <person name="Martin F."/>
        </authorList>
    </citation>
    <scope>NUCLEOTIDE SEQUENCE [LARGE SCALE GENOMIC DNA]</scope>
    <source>
        <strain evidence="2">h7</strain>
    </source>
</reference>
<evidence type="ECO:0000313" key="2">
    <source>
        <dbReference type="Proteomes" id="UP000053424"/>
    </source>
</evidence>
<accession>A0A0C3C691</accession>
<dbReference type="HOGENOM" id="CLU_2904432_0_0_1"/>
<reference evidence="1 2" key="1">
    <citation type="submission" date="2014-04" db="EMBL/GenBank/DDBJ databases">
        <authorList>
            <consortium name="DOE Joint Genome Institute"/>
            <person name="Kuo A."/>
            <person name="Gay G."/>
            <person name="Dore J."/>
            <person name="Kohler A."/>
            <person name="Nagy L.G."/>
            <person name="Floudas D."/>
            <person name="Copeland A."/>
            <person name="Barry K.W."/>
            <person name="Cichocki N."/>
            <person name="Veneault-Fourrey C."/>
            <person name="LaButti K."/>
            <person name="Lindquist E.A."/>
            <person name="Lipzen A."/>
            <person name="Lundell T."/>
            <person name="Morin E."/>
            <person name="Murat C."/>
            <person name="Sun H."/>
            <person name="Tunlid A."/>
            <person name="Henrissat B."/>
            <person name="Grigoriev I.V."/>
            <person name="Hibbett D.S."/>
            <person name="Martin F."/>
            <person name="Nordberg H.P."/>
            <person name="Cantor M.N."/>
            <person name="Hua S.X."/>
        </authorList>
    </citation>
    <scope>NUCLEOTIDE SEQUENCE [LARGE SCALE GENOMIC DNA]</scope>
    <source>
        <strain evidence="2">h7</strain>
    </source>
</reference>
<dbReference type="AlphaFoldDB" id="A0A0C3C691"/>
<name>A0A0C3C691_HEBCY</name>
<evidence type="ECO:0000313" key="1">
    <source>
        <dbReference type="EMBL" id="KIM44410.1"/>
    </source>
</evidence>
<protein>
    <submittedName>
        <fullName evidence="1">Uncharacterized protein</fullName>
    </submittedName>
</protein>
<organism evidence="1 2">
    <name type="scientific">Hebeloma cylindrosporum</name>
    <dbReference type="NCBI Taxonomy" id="76867"/>
    <lineage>
        <taxon>Eukaryota</taxon>
        <taxon>Fungi</taxon>
        <taxon>Dikarya</taxon>
        <taxon>Basidiomycota</taxon>
        <taxon>Agaricomycotina</taxon>
        <taxon>Agaricomycetes</taxon>
        <taxon>Agaricomycetidae</taxon>
        <taxon>Agaricales</taxon>
        <taxon>Agaricineae</taxon>
        <taxon>Hymenogastraceae</taxon>
        <taxon>Hebeloma</taxon>
    </lineage>
</organism>
<dbReference type="Proteomes" id="UP000053424">
    <property type="component" value="Unassembled WGS sequence"/>
</dbReference>
<keyword evidence="2" id="KW-1185">Reference proteome</keyword>
<sequence length="62" mass="6928">MAKVLHSSGVGEVLDLVMDRFHPRSSSVPPAKFSCDDLDLRLLLLRLAGTHRDHLPTDVRVH</sequence>
<dbReference type="EMBL" id="KN831773">
    <property type="protein sequence ID" value="KIM44410.1"/>
    <property type="molecule type" value="Genomic_DNA"/>
</dbReference>
<proteinExistence type="predicted"/>